<dbReference type="Pfam" id="PF13378">
    <property type="entry name" value="MR_MLE_C"/>
    <property type="match status" value="1"/>
</dbReference>
<dbReference type="EMBL" id="CP077062">
    <property type="protein sequence ID" value="QWZ09713.1"/>
    <property type="molecule type" value="Genomic_DNA"/>
</dbReference>
<dbReference type="GO" id="GO:0016052">
    <property type="term" value="P:carbohydrate catabolic process"/>
    <property type="evidence" value="ECO:0007669"/>
    <property type="project" value="TreeGrafter"/>
</dbReference>
<dbReference type="SMART" id="SM00922">
    <property type="entry name" value="MR_MLE"/>
    <property type="match status" value="1"/>
</dbReference>
<dbReference type="InterPro" id="IPR013342">
    <property type="entry name" value="Mandelate_racemase_C"/>
</dbReference>
<dbReference type="KEGG" id="nps:KRR39_08230"/>
<keyword evidence="2" id="KW-0479">Metal-binding</keyword>
<evidence type="ECO:0000313" key="5">
    <source>
        <dbReference type="EMBL" id="QWZ09713.1"/>
    </source>
</evidence>
<feature type="domain" description="Mandelate racemase/muconate lactonizing enzyme C-terminal" evidence="4">
    <location>
        <begin position="1"/>
        <end position="100"/>
    </location>
</feature>
<reference evidence="5" key="1">
    <citation type="submission" date="2021-06" db="EMBL/GenBank/DDBJ databases">
        <title>Complete genome sequence of Nocardioides sp. G188.</title>
        <authorList>
            <person name="Im W.-T."/>
        </authorList>
    </citation>
    <scope>NUCLEOTIDE SEQUENCE</scope>
    <source>
        <strain evidence="5">G188</strain>
    </source>
</reference>
<dbReference type="SFLD" id="SFLDS00001">
    <property type="entry name" value="Enolase"/>
    <property type="match status" value="1"/>
</dbReference>
<keyword evidence="6" id="KW-1185">Reference proteome</keyword>
<dbReference type="GO" id="GO:0000287">
    <property type="term" value="F:magnesium ion binding"/>
    <property type="evidence" value="ECO:0007669"/>
    <property type="project" value="TreeGrafter"/>
</dbReference>
<dbReference type="Proteomes" id="UP000683575">
    <property type="component" value="Chromosome"/>
</dbReference>
<dbReference type="InterPro" id="IPR029065">
    <property type="entry name" value="Enolase_C-like"/>
</dbReference>
<organism evidence="5 6">
    <name type="scientific">Nocardioides panacis</name>
    <dbReference type="NCBI Taxonomy" id="2849501"/>
    <lineage>
        <taxon>Bacteria</taxon>
        <taxon>Bacillati</taxon>
        <taxon>Actinomycetota</taxon>
        <taxon>Actinomycetes</taxon>
        <taxon>Propionibacteriales</taxon>
        <taxon>Nocardioidaceae</taxon>
        <taxon>Nocardioides</taxon>
    </lineage>
</organism>
<evidence type="ECO:0000256" key="3">
    <source>
        <dbReference type="ARBA" id="ARBA00022842"/>
    </source>
</evidence>
<protein>
    <recommendedName>
        <fullName evidence="4">Mandelate racemase/muconate lactonizing enzyme C-terminal domain-containing protein</fullName>
    </recommendedName>
</protein>
<name>A0A975Y1P1_9ACTN</name>
<dbReference type="GO" id="GO:0016836">
    <property type="term" value="F:hydro-lyase activity"/>
    <property type="evidence" value="ECO:0007669"/>
    <property type="project" value="TreeGrafter"/>
</dbReference>
<evidence type="ECO:0000313" key="6">
    <source>
        <dbReference type="Proteomes" id="UP000683575"/>
    </source>
</evidence>
<comment type="cofactor">
    <cofactor evidence="1">
        <name>Mg(2+)</name>
        <dbReference type="ChEBI" id="CHEBI:18420"/>
    </cofactor>
</comment>
<evidence type="ECO:0000256" key="1">
    <source>
        <dbReference type="ARBA" id="ARBA00001946"/>
    </source>
</evidence>
<evidence type="ECO:0000259" key="4">
    <source>
        <dbReference type="SMART" id="SM00922"/>
    </source>
</evidence>
<dbReference type="PANTHER" id="PTHR13794:SF58">
    <property type="entry name" value="MITOCHONDRIAL ENOLASE SUPERFAMILY MEMBER 1"/>
    <property type="match status" value="1"/>
</dbReference>
<sequence>MRDQLDGWATAGFTAVKIKVGEDHGARLARDTSRVRQARAALGPHIDLFVDANGAYGAQQAINWWRNLHDSGAQVTWFEEPVSSDDLAGLARVRDAVGADVTAGEYGYDLTYFGRMLAAEAVDCLQVDVTRCGGITEWLRIAAVAASRHLDVSGHCAPHAHAAVAAATPNLRHLEWFHDHTRIESLLFDGATEAVNGTLTLTDAPGNGLTLRRHRAEQFRVS</sequence>
<accession>A0A975Y1P1</accession>
<gene>
    <name evidence="5" type="ORF">KRR39_08230</name>
</gene>
<dbReference type="RefSeq" id="WP_216941559.1">
    <property type="nucleotide sequence ID" value="NZ_CP077062.1"/>
</dbReference>
<evidence type="ECO:0000256" key="2">
    <source>
        <dbReference type="ARBA" id="ARBA00022723"/>
    </source>
</evidence>
<dbReference type="InterPro" id="IPR046945">
    <property type="entry name" value="RHMD-like"/>
</dbReference>
<dbReference type="PANTHER" id="PTHR13794">
    <property type="entry name" value="ENOLASE SUPERFAMILY, MANDELATE RACEMASE"/>
    <property type="match status" value="1"/>
</dbReference>
<dbReference type="AlphaFoldDB" id="A0A975Y1P1"/>
<keyword evidence="3" id="KW-0460">Magnesium</keyword>
<proteinExistence type="predicted"/>